<keyword evidence="5" id="KW-1185">Reference proteome</keyword>
<evidence type="ECO:0000256" key="1">
    <source>
        <dbReference type="SAM" id="Coils"/>
    </source>
</evidence>
<comment type="caution">
    <text evidence="3">The sequence shown here is derived from an EMBL/GenBank/DDBJ whole genome shotgun (WGS) entry which is preliminary data.</text>
</comment>
<feature type="coiled-coil region" evidence="1">
    <location>
        <begin position="142"/>
        <end position="210"/>
    </location>
</feature>
<reference evidence="2 5" key="2">
    <citation type="submission" date="2020-08" db="EMBL/GenBank/DDBJ databases">
        <title>Genome public.</title>
        <authorList>
            <person name="Liu C."/>
            <person name="Sun Q."/>
        </authorList>
    </citation>
    <scope>NUCLEOTIDE SEQUENCE [LARGE SCALE GENOMIC DNA]</scope>
    <source>
        <strain evidence="2 5">426_9</strain>
    </source>
</reference>
<name>A0A3D8HJI1_9BACT</name>
<evidence type="ECO:0000313" key="5">
    <source>
        <dbReference type="Proteomes" id="UP000629596"/>
    </source>
</evidence>
<dbReference type="Proteomes" id="UP000629596">
    <property type="component" value="Unassembled WGS sequence"/>
</dbReference>
<keyword evidence="1" id="KW-0175">Coiled coil</keyword>
<evidence type="ECO:0000313" key="3">
    <source>
        <dbReference type="EMBL" id="RDU51033.1"/>
    </source>
</evidence>
<protein>
    <submittedName>
        <fullName evidence="3">DUF3375 domain-containing protein</fullName>
    </submittedName>
</protein>
<dbReference type="RefSeq" id="WP_115497943.1">
    <property type="nucleotide sequence ID" value="NZ_JACRTI010000002.1"/>
</dbReference>
<gene>
    <name evidence="3" type="ORF">DWU89_01610</name>
    <name evidence="2" type="ORF">H8784_01595</name>
</gene>
<accession>A0A3D8HJI1</accession>
<evidence type="ECO:0000313" key="2">
    <source>
        <dbReference type="EMBL" id="MBC8600411.1"/>
    </source>
</evidence>
<sequence length="480" mass="56270">MTYEYISQLLKNHTTIRLLKADNAPLIISFLSSAFKEEFSNQEEGGILEKELTSRLSDVLYILNEPGKTYPKPPAEYLTDWSNAGFLRKYPGKTDEFVYELTPATELAFKWIDSLEKREFIGTESRLKYLFERMQKLVGKTQMNASERLAQLEAQKQILEQSIEDIKAGKLEMLDERQIKEEYFLIEDTAKSLLADFREVEQNFRDLDRNFRRQIITTSQSKGEVLSDLFEQQDFLAQTDQGKSFTAFWEFLLSQSKQVEFEKLIELMLNIPVVQKMRNDNFRMELLRNSLIEAGDRTNKTTNSLWNQLRRYLEHKSFFENKRIHEQIDEGLKLIFEHPEIDFTKLPALEVEDIIHIDLICDRPLFSPPEQIKFKKQPLQEGKASGSNELLYEQFEIDIPKLKDNIRQLLRYQPQVSLPELIKAHPIEKGVAEVVAYLDIATKNEKRHSVSADEQEEIQIRNSQTGQIFKVKIPKIIFNR</sequence>
<dbReference type="EMBL" id="QREV01000002">
    <property type="protein sequence ID" value="RDU51033.1"/>
    <property type="molecule type" value="Genomic_DNA"/>
</dbReference>
<evidence type="ECO:0000313" key="4">
    <source>
        <dbReference type="Proteomes" id="UP000256321"/>
    </source>
</evidence>
<reference evidence="3 4" key="1">
    <citation type="submission" date="2018-07" db="EMBL/GenBank/DDBJ databases">
        <title>Parabacteroides acidifaciens nov. sp., isolated from human feces.</title>
        <authorList>
            <person name="Wang Y.J."/>
        </authorList>
    </citation>
    <scope>NUCLEOTIDE SEQUENCE [LARGE SCALE GENOMIC DNA]</scope>
    <source>
        <strain evidence="3 4">426-9</strain>
    </source>
</reference>
<organism evidence="3 4">
    <name type="scientific">Parabacteroides acidifaciens</name>
    <dbReference type="NCBI Taxonomy" id="2290935"/>
    <lineage>
        <taxon>Bacteria</taxon>
        <taxon>Pseudomonadati</taxon>
        <taxon>Bacteroidota</taxon>
        <taxon>Bacteroidia</taxon>
        <taxon>Bacteroidales</taxon>
        <taxon>Tannerellaceae</taxon>
        <taxon>Parabacteroides</taxon>
    </lineage>
</organism>
<dbReference type="EMBL" id="JACRTI010000002">
    <property type="protein sequence ID" value="MBC8600411.1"/>
    <property type="molecule type" value="Genomic_DNA"/>
</dbReference>
<dbReference type="InterPro" id="IPR021804">
    <property type="entry name" value="DUF3375"/>
</dbReference>
<dbReference type="Pfam" id="PF11855">
    <property type="entry name" value="DUF3375"/>
    <property type="match status" value="1"/>
</dbReference>
<dbReference type="Proteomes" id="UP000256321">
    <property type="component" value="Unassembled WGS sequence"/>
</dbReference>
<proteinExistence type="predicted"/>
<dbReference type="AlphaFoldDB" id="A0A3D8HJI1"/>